<gene>
    <name evidence="2" type="ORF">D1970_19995</name>
</gene>
<dbReference type="Proteomes" id="UP000265816">
    <property type="component" value="Unassembled WGS sequence"/>
</dbReference>
<sequence length="92" mass="10366">MNHGKFFGTTSMGERGQVVIPSEAREELGFQSGEKFVVFGGPRKGTVILVKSEIMNKFANVFFNTSKRFEKLAKEILDKTDAEMEAEEEETK</sequence>
<evidence type="ECO:0000259" key="1">
    <source>
        <dbReference type="SMART" id="SM00966"/>
    </source>
</evidence>
<keyword evidence="3" id="KW-1185">Reference proteome</keyword>
<reference evidence="2 3" key="1">
    <citation type="submission" date="2018-08" db="EMBL/GenBank/DDBJ databases">
        <title>Bacillus jemisoniae sp. nov., Bacillus chryseoplanitiae sp. nov., Bacillus resnikiae sp. nov., and Bacillus frankliniae sp. nov., isolated from Viking spacecraft and associated surfaces.</title>
        <authorList>
            <person name="Seuylemezian A."/>
            <person name="Vaishampayan P."/>
        </authorList>
    </citation>
    <scope>NUCLEOTIDE SEQUENCE [LARGE SCALE GENOMIC DNA]</scope>
    <source>
        <strain evidence="2 3">JJ-247</strain>
    </source>
</reference>
<dbReference type="InterPro" id="IPR007159">
    <property type="entry name" value="SpoVT-AbrB_dom"/>
</dbReference>
<proteinExistence type="predicted"/>
<dbReference type="NCBIfam" id="TIGR01439">
    <property type="entry name" value="lp_hng_hel_AbrB"/>
    <property type="match status" value="1"/>
</dbReference>
<accession>A0A398AZM5</accession>
<feature type="domain" description="SpoVT-AbrB" evidence="1">
    <location>
        <begin position="10"/>
        <end position="57"/>
    </location>
</feature>
<dbReference type="SUPFAM" id="SSF89447">
    <property type="entry name" value="AbrB/MazE/MraZ-like"/>
    <property type="match status" value="1"/>
</dbReference>
<name>A0A398AZM5_9BACI</name>
<organism evidence="2 3">
    <name type="scientific">Mesobacillus zeae</name>
    <dbReference type="NCBI Taxonomy" id="1917180"/>
    <lineage>
        <taxon>Bacteria</taxon>
        <taxon>Bacillati</taxon>
        <taxon>Bacillota</taxon>
        <taxon>Bacilli</taxon>
        <taxon>Bacillales</taxon>
        <taxon>Bacillaceae</taxon>
        <taxon>Mesobacillus</taxon>
    </lineage>
</organism>
<dbReference type="GO" id="GO:0003677">
    <property type="term" value="F:DNA binding"/>
    <property type="evidence" value="ECO:0007669"/>
    <property type="project" value="InterPro"/>
</dbReference>
<evidence type="ECO:0000313" key="2">
    <source>
        <dbReference type="EMBL" id="RID82118.1"/>
    </source>
</evidence>
<dbReference type="EMBL" id="QWVT01000043">
    <property type="protein sequence ID" value="RID82118.1"/>
    <property type="molecule type" value="Genomic_DNA"/>
</dbReference>
<dbReference type="InterPro" id="IPR037914">
    <property type="entry name" value="SpoVT-AbrB_sf"/>
</dbReference>
<dbReference type="Gene3D" id="2.10.260.10">
    <property type="match status" value="1"/>
</dbReference>
<dbReference type="OrthoDB" id="9812495at2"/>
<protein>
    <submittedName>
        <fullName evidence="2">AbrB family transcriptional regulator</fullName>
    </submittedName>
</protein>
<dbReference type="AlphaFoldDB" id="A0A398AZM5"/>
<dbReference type="SMART" id="SM00966">
    <property type="entry name" value="SpoVT_AbrB"/>
    <property type="match status" value="1"/>
</dbReference>
<comment type="caution">
    <text evidence="2">The sequence shown here is derived from an EMBL/GenBank/DDBJ whole genome shotgun (WGS) entry which is preliminary data.</text>
</comment>
<evidence type="ECO:0000313" key="3">
    <source>
        <dbReference type="Proteomes" id="UP000265816"/>
    </source>
</evidence>